<evidence type="ECO:0000259" key="4">
    <source>
        <dbReference type="PROSITE" id="PS01124"/>
    </source>
</evidence>
<dbReference type="OrthoDB" id="2569619at2"/>
<keyword evidence="1" id="KW-0805">Transcription regulation</keyword>
<name>A0A379MP63_9BACT</name>
<reference evidence="5 6" key="1">
    <citation type="submission" date="2018-06" db="EMBL/GenBank/DDBJ databases">
        <authorList>
            <consortium name="Pathogen Informatics"/>
            <person name="Doyle S."/>
        </authorList>
    </citation>
    <scope>NUCLEOTIDE SEQUENCE [LARGE SCALE GENOMIC DNA]</scope>
    <source>
        <strain evidence="5 6">NCTC11190</strain>
    </source>
</reference>
<dbReference type="SUPFAM" id="SSF51182">
    <property type="entry name" value="RmlC-like cupins"/>
    <property type="match status" value="1"/>
</dbReference>
<protein>
    <submittedName>
        <fullName evidence="5">Melibiose operon regulatory protein</fullName>
    </submittedName>
</protein>
<dbReference type="PROSITE" id="PS01124">
    <property type="entry name" value="HTH_ARAC_FAMILY_2"/>
    <property type="match status" value="1"/>
</dbReference>
<gene>
    <name evidence="5" type="primary">melR</name>
    <name evidence="5" type="ORF">NCTC11190_00615</name>
</gene>
<proteinExistence type="predicted"/>
<dbReference type="AlphaFoldDB" id="A0A379MP63"/>
<dbReference type="RefSeq" id="WP_027290601.1">
    <property type="nucleotide sequence ID" value="NZ_UGVL01000001.1"/>
</dbReference>
<dbReference type="InterPro" id="IPR009057">
    <property type="entry name" value="Homeodomain-like_sf"/>
</dbReference>
<dbReference type="SMART" id="SM00342">
    <property type="entry name" value="HTH_ARAC"/>
    <property type="match status" value="1"/>
</dbReference>
<dbReference type="STRING" id="880526.GCA_000427365_00831"/>
<dbReference type="InterPro" id="IPR014710">
    <property type="entry name" value="RmlC-like_jellyroll"/>
</dbReference>
<dbReference type="InterPro" id="IPR018060">
    <property type="entry name" value="HTH_AraC"/>
</dbReference>
<dbReference type="PANTHER" id="PTHR43280:SF27">
    <property type="entry name" value="TRANSCRIPTIONAL REGULATOR MTLR"/>
    <property type="match status" value="1"/>
</dbReference>
<dbReference type="EMBL" id="UGVL01000001">
    <property type="protein sequence ID" value="SUE33408.1"/>
    <property type="molecule type" value="Genomic_DNA"/>
</dbReference>
<dbReference type="PANTHER" id="PTHR43280">
    <property type="entry name" value="ARAC-FAMILY TRANSCRIPTIONAL REGULATOR"/>
    <property type="match status" value="1"/>
</dbReference>
<sequence>MEETATPYELPDTANHSFFFVDARIPCDVEAKLHRHDAWELLYVTQGHGNRAAGDTWQPFSAGDAALIPPCMLHRWEFAPDSADARGNIGYLMVAFSHAFVTRCTDLFPEVRNRLAGAAFPDHALKFGRESARTIGRTLARMNGMDELGRLSEMFRLLPVVFTSADRMFAGKPARTERDVRRMQQICTYVMRHYAHPIPLDEIAAEVGMNRSAFCTYFKRCKGMTFSRFVTQYRLNTACELLEHSRRSVSEICYMAGFNDLPHFVRVFTAEKGMPPTRYRKNMQGKNG</sequence>
<dbReference type="InterPro" id="IPR018062">
    <property type="entry name" value="HTH_AraC-typ_CS"/>
</dbReference>
<evidence type="ECO:0000256" key="1">
    <source>
        <dbReference type="ARBA" id="ARBA00023015"/>
    </source>
</evidence>
<dbReference type="SUPFAM" id="SSF46689">
    <property type="entry name" value="Homeodomain-like"/>
    <property type="match status" value="2"/>
</dbReference>
<dbReference type="Pfam" id="PF12833">
    <property type="entry name" value="HTH_18"/>
    <property type="match status" value="1"/>
</dbReference>
<dbReference type="Gene3D" id="1.10.10.60">
    <property type="entry name" value="Homeodomain-like"/>
    <property type="match status" value="2"/>
</dbReference>
<dbReference type="InterPro" id="IPR011051">
    <property type="entry name" value="RmlC_Cupin_sf"/>
</dbReference>
<accession>A0A379MP63</accession>
<dbReference type="PROSITE" id="PS00041">
    <property type="entry name" value="HTH_ARAC_FAMILY_1"/>
    <property type="match status" value="1"/>
</dbReference>
<dbReference type="GO" id="GO:0043565">
    <property type="term" value="F:sequence-specific DNA binding"/>
    <property type="evidence" value="ECO:0007669"/>
    <property type="project" value="InterPro"/>
</dbReference>
<evidence type="ECO:0000256" key="2">
    <source>
        <dbReference type="ARBA" id="ARBA00023125"/>
    </source>
</evidence>
<keyword evidence="3" id="KW-0804">Transcription</keyword>
<feature type="domain" description="HTH araC/xylS-type" evidence="4">
    <location>
        <begin position="184"/>
        <end position="282"/>
    </location>
</feature>
<evidence type="ECO:0000313" key="6">
    <source>
        <dbReference type="Proteomes" id="UP000255233"/>
    </source>
</evidence>
<dbReference type="GO" id="GO:0003700">
    <property type="term" value="F:DNA-binding transcription factor activity"/>
    <property type="evidence" value="ECO:0007669"/>
    <property type="project" value="InterPro"/>
</dbReference>
<dbReference type="Pfam" id="PF02311">
    <property type="entry name" value="AraC_binding"/>
    <property type="match status" value="1"/>
</dbReference>
<evidence type="ECO:0000256" key="3">
    <source>
        <dbReference type="ARBA" id="ARBA00023163"/>
    </source>
</evidence>
<dbReference type="Gene3D" id="2.60.120.10">
    <property type="entry name" value="Jelly Rolls"/>
    <property type="match status" value="1"/>
</dbReference>
<dbReference type="Proteomes" id="UP000255233">
    <property type="component" value="Unassembled WGS sequence"/>
</dbReference>
<keyword evidence="6" id="KW-1185">Reference proteome</keyword>
<keyword evidence="2" id="KW-0238">DNA-binding</keyword>
<organism evidence="5 6">
    <name type="scientific">Rikenella microfusus</name>
    <dbReference type="NCBI Taxonomy" id="28139"/>
    <lineage>
        <taxon>Bacteria</taxon>
        <taxon>Pseudomonadati</taxon>
        <taxon>Bacteroidota</taxon>
        <taxon>Bacteroidia</taxon>
        <taxon>Bacteroidales</taxon>
        <taxon>Rikenellaceae</taxon>
        <taxon>Rikenella</taxon>
    </lineage>
</organism>
<evidence type="ECO:0000313" key="5">
    <source>
        <dbReference type="EMBL" id="SUE33408.1"/>
    </source>
</evidence>
<dbReference type="InterPro" id="IPR003313">
    <property type="entry name" value="AraC-bd"/>
</dbReference>